<dbReference type="Proteomes" id="UP000807469">
    <property type="component" value="Unassembled WGS sequence"/>
</dbReference>
<reference evidence="3" key="1">
    <citation type="submission" date="2020-11" db="EMBL/GenBank/DDBJ databases">
        <authorList>
            <consortium name="DOE Joint Genome Institute"/>
            <person name="Ahrendt S."/>
            <person name="Riley R."/>
            <person name="Andreopoulos W."/>
            <person name="Labutti K."/>
            <person name="Pangilinan J."/>
            <person name="Ruiz-Duenas F.J."/>
            <person name="Barrasa J.M."/>
            <person name="Sanchez-Garcia M."/>
            <person name="Camarero S."/>
            <person name="Miyauchi S."/>
            <person name="Serrano A."/>
            <person name="Linde D."/>
            <person name="Babiker R."/>
            <person name="Drula E."/>
            <person name="Ayuso-Fernandez I."/>
            <person name="Pacheco R."/>
            <person name="Padilla G."/>
            <person name="Ferreira P."/>
            <person name="Barriuso J."/>
            <person name="Kellner H."/>
            <person name="Castanera R."/>
            <person name="Alfaro M."/>
            <person name="Ramirez L."/>
            <person name="Pisabarro A.G."/>
            <person name="Kuo A."/>
            <person name="Tritt A."/>
            <person name="Lipzen A."/>
            <person name="He G."/>
            <person name="Yan M."/>
            <person name="Ng V."/>
            <person name="Cullen D."/>
            <person name="Martin F."/>
            <person name="Rosso M.-N."/>
            <person name="Henrissat B."/>
            <person name="Hibbett D."/>
            <person name="Martinez A.T."/>
            <person name="Grigoriev I.V."/>
        </authorList>
    </citation>
    <scope>NUCLEOTIDE SEQUENCE</scope>
    <source>
        <strain evidence="3">CIRM-BRFM 674</strain>
    </source>
</reference>
<dbReference type="SUPFAM" id="SSF81383">
    <property type="entry name" value="F-box domain"/>
    <property type="match status" value="1"/>
</dbReference>
<evidence type="ECO:0000256" key="1">
    <source>
        <dbReference type="SAM" id="MobiDB-lite"/>
    </source>
</evidence>
<evidence type="ECO:0000259" key="2">
    <source>
        <dbReference type="PROSITE" id="PS50181"/>
    </source>
</evidence>
<dbReference type="AlphaFoldDB" id="A0A9P5YS53"/>
<dbReference type="Pfam" id="PF12937">
    <property type="entry name" value="F-box-like"/>
    <property type="match status" value="1"/>
</dbReference>
<keyword evidence="4" id="KW-1185">Reference proteome</keyword>
<feature type="compositionally biased region" description="Acidic residues" evidence="1">
    <location>
        <begin position="734"/>
        <end position="757"/>
    </location>
</feature>
<organism evidence="3 4">
    <name type="scientific">Pholiota conissans</name>
    <dbReference type="NCBI Taxonomy" id="109636"/>
    <lineage>
        <taxon>Eukaryota</taxon>
        <taxon>Fungi</taxon>
        <taxon>Dikarya</taxon>
        <taxon>Basidiomycota</taxon>
        <taxon>Agaricomycotina</taxon>
        <taxon>Agaricomycetes</taxon>
        <taxon>Agaricomycetidae</taxon>
        <taxon>Agaricales</taxon>
        <taxon>Agaricineae</taxon>
        <taxon>Strophariaceae</taxon>
        <taxon>Pholiota</taxon>
    </lineage>
</organism>
<feature type="region of interest" description="Disordered" evidence="1">
    <location>
        <begin position="420"/>
        <end position="447"/>
    </location>
</feature>
<feature type="compositionally biased region" description="Low complexity" evidence="1">
    <location>
        <begin position="715"/>
        <end position="725"/>
    </location>
</feature>
<feature type="compositionally biased region" description="Acidic residues" evidence="1">
    <location>
        <begin position="643"/>
        <end position="668"/>
    </location>
</feature>
<dbReference type="EMBL" id="MU155394">
    <property type="protein sequence ID" value="KAF9474146.1"/>
    <property type="molecule type" value="Genomic_DNA"/>
</dbReference>
<feature type="region of interest" description="Disordered" evidence="1">
    <location>
        <begin position="320"/>
        <end position="345"/>
    </location>
</feature>
<dbReference type="InterPro" id="IPR036047">
    <property type="entry name" value="F-box-like_dom_sf"/>
</dbReference>
<accession>A0A9P5YS53</accession>
<dbReference type="SMART" id="SM00256">
    <property type="entry name" value="FBOX"/>
    <property type="match status" value="1"/>
</dbReference>
<dbReference type="InterPro" id="IPR001810">
    <property type="entry name" value="F-box_dom"/>
</dbReference>
<dbReference type="OrthoDB" id="2751409at2759"/>
<feature type="compositionally biased region" description="Basic and acidic residues" evidence="1">
    <location>
        <begin position="669"/>
        <end position="692"/>
    </location>
</feature>
<evidence type="ECO:0000313" key="4">
    <source>
        <dbReference type="Proteomes" id="UP000807469"/>
    </source>
</evidence>
<protein>
    <recommendedName>
        <fullName evidence="2">F-box domain-containing protein</fullName>
    </recommendedName>
</protein>
<proteinExistence type="predicted"/>
<feature type="compositionally biased region" description="Basic and acidic residues" evidence="1">
    <location>
        <begin position="596"/>
        <end position="607"/>
    </location>
</feature>
<feature type="region of interest" description="Disordered" evidence="1">
    <location>
        <begin position="564"/>
        <end position="760"/>
    </location>
</feature>
<sequence>MPFLALPHEIIASILSYLPPEDLLSSQLTSRYLNTAILNSVSIQYDRALTVACANDSPLSQRSTAAKLESLKRVEDAWNSMQTDFTLGMEVPLKESGVYDLTGGVYLLSTADRMGLGYTKLPSKKGEETKWEMMQVGKWIVDVGLCVYEHDLVAIVTSTIRATPAGEPNTYDISIELLELSTKLPHPLARNPSIYVMNSLWERPAVGIEIVGKHLVLVLSFNTREHPEDRVFIFEWQTGTTIASFEARCHTYSSVIFLDEEHFLLPSTHTITLDIFRVPSAPILTKLEPILVLALPTLVQGRILGYMSCRAEPNPIGKDSYPNMRARCSSGPNTTSDSSTSTSNIDTKAASPINLAPERDFLLNSRTALCLFELRIHVLMFHLVPGNGLQMGFPFRFSFTFVAPRKAFLDLIDTHVTRAPEATASEAIPSPPPPTERTHRGGPPSGETIFSFFDDVDRAHERPPMPQHSGASNAHPPHIPKIAYDAWGPPCTRWFGSNEYDVSPRWITTSAGGRCVRMPIPRRPGQVPNEAREDEKARYYVYDFNEGRTRAAWTWKMKKEAEEKERAVTEGRGDSKGKGLDQGGGGHGDDVDGDGDSPRPDKGKQKAADSGSSDPARRTAAAYVPRPRPRRSSLFGFPGLVVSDDEDGHGDEGGVDIDDDGADNQGDADEWKADGRDWKVVFEYEDGTREETTMPGPGRARAAARADEGSQGTDAGPSASASAGGNVALHTSVVEEELEHEEDNMPGLEDVEGEEEWEHDRTMDSFLDYEAAMEAAWDHALHGDGDGDSESGGEDDDEEDDGHGIDFGGGAIGEEHDEDDEHDHHEDNPHPLHQFLPGGDFDGDHIALGPIIDDGEFEDSTREEWSLDPLPRDADALILGDEAILDCPEVFLDPVRHALPCVVRGSRTRHDWQGVLLDEERVIGIMADPMTRHVQNLEVHHFG</sequence>
<name>A0A9P5YS53_9AGAR</name>
<feature type="compositionally biased region" description="Acidic residues" evidence="1">
    <location>
        <begin position="786"/>
        <end position="801"/>
    </location>
</feature>
<feature type="domain" description="F-box" evidence="2">
    <location>
        <begin position="1"/>
        <end position="48"/>
    </location>
</feature>
<feature type="compositionally biased region" description="Low complexity" evidence="1">
    <location>
        <begin position="329"/>
        <end position="345"/>
    </location>
</feature>
<dbReference type="PROSITE" id="PS50181">
    <property type="entry name" value="FBOX"/>
    <property type="match status" value="1"/>
</dbReference>
<comment type="caution">
    <text evidence="3">The sequence shown here is derived from an EMBL/GenBank/DDBJ whole genome shotgun (WGS) entry which is preliminary data.</text>
</comment>
<evidence type="ECO:0000313" key="3">
    <source>
        <dbReference type="EMBL" id="KAF9474146.1"/>
    </source>
</evidence>
<dbReference type="CDD" id="cd09917">
    <property type="entry name" value="F-box_SF"/>
    <property type="match status" value="1"/>
</dbReference>
<feature type="region of interest" description="Disordered" evidence="1">
    <location>
        <begin position="780"/>
        <end position="852"/>
    </location>
</feature>
<feature type="compositionally biased region" description="Basic and acidic residues" evidence="1">
    <location>
        <begin position="564"/>
        <end position="579"/>
    </location>
</feature>
<gene>
    <name evidence="3" type="ORF">BDN70DRAFT_936880</name>
</gene>